<dbReference type="AlphaFoldDB" id="A0A0R1VWR0"/>
<dbReference type="GO" id="GO:0000917">
    <property type="term" value="P:division septum assembly"/>
    <property type="evidence" value="ECO:0007669"/>
    <property type="project" value="UniProtKB-KW"/>
</dbReference>
<comment type="subcellular location">
    <subcellularLocation>
        <location evidence="1">Cell membrane</location>
        <topology evidence="1">Multi-pass membrane protein</topology>
    </subcellularLocation>
    <subcellularLocation>
        <location evidence="7">Cell membrane</location>
        <topology evidence="7">Single-pass membrane protein</topology>
    </subcellularLocation>
    <text evidence="7">Colocalized with FtsZ to the nascent septal site.</text>
</comment>
<sequence length="570" mass="66398">MEQMTLILGIIIVVAVIGYAIFFYLQRKYAQEIVQRQQQANTIVQSSLNDDLANIQEVHLSGKTLEHFKQTKQSYLYLVNHRLPEISEHLSELQEACSHYRFIEVKRELDKITTKLHDAVELQKKTNQEITNLKSSNQLHQKKQQELEQRYQQLRKTLLAKNFLFGSSIDQLEENLGKLEASFDHYGKLARQGDYLAADQELSQLEKDTAVLSQQLKQIPALYRNLKNVFPEQLTELEQGTQQLEKQNYGFKQDVAAQLTQLQSELAENIVDLKELKLPAAVKRDQEIDQQINSLYDLLEAEIKAQQAVSQQRPKLKQFIRHARSQQRELLVELERLQQNYTFNHHEMENGRKLEEQLNQIEHDFKQTEQEILEKRPIYSEVQQQQKQQAEKLAEIEQQQAKINQSVQGLWREEKEARQAAQEFDLEIHRIRRQLGKQNLPGLPQNYLEFFFTVSKEIEKLMTDLDQAKIDLAAITKQMLDIQADLDKLAEKSNDIADSAALAEVLLQYANRYKTRYPEVAQAAQQAGQLFNQDYDYAASLEKIATAVDQVEPGAYQKLEDEYYAKNPKK</sequence>
<feature type="coiled-coil region" evidence="7">
    <location>
        <begin position="130"/>
        <end position="157"/>
    </location>
</feature>
<evidence type="ECO:0000256" key="2">
    <source>
        <dbReference type="ARBA" id="ARBA00022692"/>
    </source>
</evidence>
<dbReference type="NCBIfam" id="NF003409">
    <property type="entry name" value="PRK04778.1-3"/>
    <property type="match status" value="1"/>
</dbReference>
<protein>
    <recommendedName>
        <fullName evidence="7">Septation ring formation regulator EzrA</fullName>
    </recommendedName>
</protein>
<comment type="similarity">
    <text evidence="7">Belongs to the EzrA family.</text>
</comment>
<dbReference type="PATRIC" id="fig|1423750.3.peg.2040"/>
<dbReference type="GO" id="GO:0005886">
    <property type="term" value="C:plasma membrane"/>
    <property type="evidence" value="ECO:0007669"/>
    <property type="project" value="UniProtKB-SubCell"/>
</dbReference>
<accession>A0A0R1VWR0</accession>
<evidence type="ECO:0000256" key="7">
    <source>
        <dbReference type="HAMAP-Rule" id="MF_00728"/>
    </source>
</evidence>
<keyword evidence="4 7" id="KW-0175">Coiled coil</keyword>
<dbReference type="GO" id="GO:0005940">
    <property type="term" value="C:septin ring"/>
    <property type="evidence" value="ECO:0007669"/>
    <property type="project" value="InterPro"/>
</dbReference>
<keyword evidence="2 7" id="KW-0812">Transmembrane</keyword>
<feature type="topological domain" description="Extracellular" evidence="7">
    <location>
        <begin position="1"/>
        <end position="5"/>
    </location>
</feature>
<dbReference type="EMBL" id="AZGB01000003">
    <property type="protein sequence ID" value="KRM07892.1"/>
    <property type="molecule type" value="Genomic_DNA"/>
</dbReference>
<dbReference type="Pfam" id="PF06160">
    <property type="entry name" value="EzrA"/>
    <property type="match status" value="1"/>
</dbReference>
<dbReference type="GO" id="GO:0000921">
    <property type="term" value="P:septin ring assembly"/>
    <property type="evidence" value="ECO:0007669"/>
    <property type="project" value="InterPro"/>
</dbReference>
<comment type="function">
    <text evidence="7">Negative regulator of FtsZ ring formation; modulates the frequency and position of FtsZ ring formation. Inhibits FtsZ ring formation at polar sites. Interacts either with FtsZ or with one of its binding partners to promote depolymerization.</text>
</comment>
<evidence type="ECO:0000256" key="5">
    <source>
        <dbReference type="ARBA" id="ARBA00023136"/>
    </source>
</evidence>
<keyword evidence="6 7" id="KW-0717">Septation</keyword>
<evidence type="ECO:0000313" key="9">
    <source>
        <dbReference type="EMBL" id="KRM07892.1"/>
    </source>
</evidence>
<reference evidence="9 10" key="1">
    <citation type="journal article" date="2015" name="Genome Announc.">
        <title>Expanding the biotechnology potential of lactobacilli through comparative genomics of 213 strains and associated genera.</title>
        <authorList>
            <person name="Sun Z."/>
            <person name="Harris H.M."/>
            <person name="McCann A."/>
            <person name="Guo C."/>
            <person name="Argimon S."/>
            <person name="Zhang W."/>
            <person name="Yang X."/>
            <person name="Jeffery I.B."/>
            <person name="Cooney J.C."/>
            <person name="Kagawa T.F."/>
            <person name="Liu W."/>
            <person name="Song Y."/>
            <person name="Salvetti E."/>
            <person name="Wrobel A."/>
            <person name="Rasinkangas P."/>
            <person name="Parkhill J."/>
            <person name="Rea M.C."/>
            <person name="O'Sullivan O."/>
            <person name="Ritari J."/>
            <person name="Douillard F.P."/>
            <person name="Paul Ross R."/>
            <person name="Yang R."/>
            <person name="Briner A.E."/>
            <person name="Felis G.E."/>
            <person name="de Vos W.M."/>
            <person name="Barrangou R."/>
            <person name="Klaenhammer T.R."/>
            <person name="Caufield P.W."/>
            <person name="Cui Y."/>
            <person name="Zhang H."/>
            <person name="O'Toole P.W."/>
        </authorList>
    </citation>
    <scope>NUCLEOTIDE SEQUENCE [LARGE SCALE GENOMIC DNA]</scope>
    <source>
        <strain evidence="9 10">DSM 18630</strain>
    </source>
</reference>
<evidence type="ECO:0000313" key="10">
    <source>
        <dbReference type="Proteomes" id="UP000051451"/>
    </source>
</evidence>
<dbReference type="InterPro" id="IPR036640">
    <property type="entry name" value="ABC1_TM_sf"/>
</dbReference>
<proteinExistence type="inferred from homology"/>
<feature type="transmembrane region" description="Helical" evidence="8">
    <location>
        <begin position="6"/>
        <end position="25"/>
    </location>
</feature>
<feature type="topological domain" description="Cytoplasmic" evidence="7">
    <location>
        <begin position="26"/>
        <end position="570"/>
    </location>
</feature>
<name>A0A0R1VWR0_9LACO</name>
<keyword evidence="5 7" id="KW-0472">Membrane</keyword>
<dbReference type="SUPFAM" id="SSF90123">
    <property type="entry name" value="ABC transporter transmembrane region"/>
    <property type="match status" value="1"/>
</dbReference>
<evidence type="ECO:0000256" key="3">
    <source>
        <dbReference type="ARBA" id="ARBA00022989"/>
    </source>
</evidence>
<keyword evidence="7" id="KW-0132">Cell division</keyword>
<evidence type="ECO:0000256" key="1">
    <source>
        <dbReference type="ARBA" id="ARBA00004651"/>
    </source>
</evidence>
<dbReference type="InterPro" id="IPR010379">
    <property type="entry name" value="EzrA"/>
</dbReference>
<gene>
    <name evidence="7" type="primary">ezrA</name>
    <name evidence="9" type="ORF">FC89_GL001999</name>
</gene>
<keyword evidence="7" id="KW-0131">Cell cycle</keyword>
<keyword evidence="7" id="KW-1003">Cell membrane</keyword>
<comment type="caution">
    <text evidence="9">The sequence shown here is derived from an EMBL/GenBank/DDBJ whole genome shotgun (WGS) entry which is preliminary data.</text>
</comment>
<dbReference type="HAMAP" id="MF_00728">
    <property type="entry name" value="EzrA"/>
    <property type="match status" value="1"/>
</dbReference>
<dbReference type="Proteomes" id="UP000051451">
    <property type="component" value="Unassembled WGS sequence"/>
</dbReference>
<keyword evidence="10" id="KW-1185">Reference proteome</keyword>
<evidence type="ECO:0000256" key="8">
    <source>
        <dbReference type="SAM" id="Phobius"/>
    </source>
</evidence>
<keyword evidence="3 7" id="KW-1133">Transmembrane helix</keyword>
<organism evidence="9 10">
    <name type="scientific">Liquorilactobacillus ghanensis DSM 18630</name>
    <dbReference type="NCBI Taxonomy" id="1423750"/>
    <lineage>
        <taxon>Bacteria</taxon>
        <taxon>Bacillati</taxon>
        <taxon>Bacillota</taxon>
        <taxon>Bacilli</taxon>
        <taxon>Lactobacillales</taxon>
        <taxon>Lactobacillaceae</taxon>
        <taxon>Liquorilactobacillus</taxon>
    </lineage>
</organism>
<evidence type="ECO:0000256" key="6">
    <source>
        <dbReference type="ARBA" id="ARBA00023210"/>
    </source>
</evidence>
<feature type="coiled-coil region" evidence="7">
    <location>
        <begin position="458"/>
        <end position="492"/>
    </location>
</feature>
<dbReference type="GO" id="GO:0005524">
    <property type="term" value="F:ATP binding"/>
    <property type="evidence" value="ECO:0007669"/>
    <property type="project" value="InterPro"/>
</dbReference>
<evidence type="ECO:0000256" key="4">
    <source>
        <dbReference type="ARBA" id="ARBA00023054"/>
    </source>
</evidence>
<dbReference type="STRING" id="1423750.FC89_GL001999"/>
<feature type="coiled-coil region" evidence="7">
    <location>
        <begin position="320"/>
        <end position="402"/>
    </location>
</feature>